<protein>
    <submittedName>
        <fullName evidence="1">Uncharacterized protein</fullName>
    </submittedName>
</protein>
<reference evidence="1 2" key="1">
    <citation type="journal article" date="2022" name="Hortic Res">
        <title>A haplotype resolved chromosomal level avocado genome allows analysis of novel avocado genes.</title>
        <authorList>
            <person name="Nath O."/>
            <person name="Fletcher S.J."/>
            <person name="Hayward A."/>
            <person name="Shaw L.M."/>
            <person name="Masouleh A.K."/>
            <person name="Furtado A."/>
            <person name="Henry R.J."/>
            <person name="Mitter N."/>
        </authorList>
    </citation>
    <scope>NUCLEOTIDE SEQUENCE [LARGE SCALE GENOMIC DNA]</scope>
    <source>
        <strain evidence="2">cv. Hass</strain>
    </source>
</reference>
<dbReference type="Proteomes" id="UP001234297">
    <property type="component" value="Chromosome 8"/>
</dbReference>
<evidence type="ECO:0000313" key="2">
    <source>
        <dbReference type="Proteomes" id="UP001234297"/>
    </source>
</evidence>
<name>A0ACC2LKJ3_PERAE</name>
<organism evidence="1 2">
    <name type="scientific">Persea americana</name>
    <name type="common">Avocado</name>
    <dbReference type="NCBI Taxonomy" id="3435"/>
    <lineage>
        <taxon>Eukaryota</taxon>
        <taxon>Viridiplantae</taxon>
        <taxon>Streptophyta</taxon>
        <taxon>Embryophyta</taxon>
        <taxon>Tracheophyta</taxon>
        <taxon>Spermatophyta</taxon>
        <taxon>Magnoliopsida</taxon>
        <taxon>Magnoliidae</taxon>
        <taxon>Laurales</taxon>
        <taxon>Lauraceae</taxon>
        <taxon>Persea</taxon>
    </lineage>
</organism>
<comment type="caution">
    <text evidence="1">The sequence shown here is derived from an EMBL/GenBank/DDBJ whole genome shotgun (WGS) entry which is preliminary data.</text>
</comment>
<sequence length="172" mass="19736">MKCMDWKILAKRHRQNNTTTLTWLTYGIPTYHSIVELELLFTSGETICNPEDGKRLIRKTAVSKASTQNFVDFLNRYKNHVPMRYSYSNIKKMTKGFKEKLGQGGYGTVYKGELPNGHLVAVKMLNKSKGNGQEFINEVATIRRIHHVNMVQLIGFCSKGSKRAIIYDFMPN</sequence>
<keyword evidence="2" id="KW-1185">Reference proteome</keyword>
<evidence type="ECO:0000313" key="1">
    <source>
        <dbReference type="EMBL" id="KAJ8633975.1"/>
    </source>
</evidence>
<proteinExistence type="predicted"/>
<accession>A0ACC2LKJ3</accession>
<gene>
    <name evidence="1" type="ORF">MRB53_027311</name>
</gene>
<dbReference type="EMBL" id="CM056816">
    <property type="protein sequence ID" value="KAJ8633975.1"/>
    <property type="molecule type" value="Genomic_DNA"/>
</dbReference>